<comment type="caution">
    <text evidence="1">The sequence shown here is derived from an EMBL/GenBank/DDBJ whole genome shotgun (WGS) entry which is preliminary data.</text>
</comment>
<accession>A0A6N7S2R6</accession>
<name>A0A6N7S2R6_9FIRM</name>
<dbReference type="Proteomes" id="UP000480929">
    <property type="component" value="Unassembled WGS sequence"/>
</dbReference>
<dbReference type="Proteomes" id="UP000433575">
    <property type="component" value="Unassembled WGS sequence"/>
</dbReference>
<sequence length="63" mass="7227">MKKQSFCQQIAARSVSMHYKVFYNNTADESLTLNSQPWKMTAGGNTAFPCRFIKLAHQMVTIR</sequence>
<protein>
    <submittedName>
        <fullName evidence="1">Uncharacterized protein</fullName>
    </submittedName>
</protein>
<evidence type="ECO:0000313" key="2">
    <source>
        <dbReference type="EMBL" id="MSC31731.1"/>
    </source>
</evidence>
<dbReference type="AlphaFoldDB" id="A0A6N7S2R6"/>
<dbReference type="EMBL" id="WKPJ01000001">
    <property type="protein sequence ID" value="MSA87935.1"/>
    <property type="molecule type" value="Genomic_DNA"/>
</dbReference>
<evidence type="ECO:0000313" key="1">
    <source>
        <dbReference type="EMBL" id="MSA87935.1"/>
    </source>
</evidence>
<reference evidence="3 4" key="1">
    <citation type="journal article" date="2019" name="Nat. Med.">
        <title>A library of human gut bacterial isolates paired with longitudinal multiomics data enables mechanistic microbiome research.</title>
        <authorList>
            <person name="Poyet M."/>
            <person name="Groussin M."/>
            <person name="Gibbons S.M."/>
            <person name="Avila-Pacheco J."/>
            <person name="Jiang X."/>
            <person name="Kearney S.M."/>
            <person name="Perrotta A.R."/>
            <person name="Berdy B."/>
            <person name="Zhao S."/>
            <person name="Lieberman T.D."/>
            <person name="Swanson P.K."/>
            <person name="Smith M."/>
            <person name="Roesemann S."/>
            <person name="Alexander J.E."/>
            <person name="Rich S.A."/>
            <person name="Livny J."/>
            <person name="Vlamakis H."/>
            <person name="Clish C."/>
            <person name="Bullock K."/>
            <person name="Deik A."/>
            <person name="Scott J."/>
            <person name="Pierce K.A."/>
            <person name="Xavier R.J."/>
            <person name="Alm E.J."/>
        </authorList>
    </citation>
    <scope>NUCLEOTIDE SEQUENCE [LARGE SCALE GENOMIC DNA]</scope>
    <source>
        <strain evidence="1 3">BIOML-A4</strain>
        <strain evidence="2 4">BIOML-A5</strain>
    </source>
</reference>
<evidence type="ECO:0000313" key="4">
    <source>
        <dbReference type="Proteomes" id="UP000480929"/>
    </source>
</evidence>
<keyword evidence="4" id="KW-1185">Reference proteome</keyword>
<gene>
    <name evidence="2" type="ORF">GKD88_01145</name>
    <name evidence="1" type="ORF">GKE08_01135</name>
</gene>
<organism evidence="1 3">
    <name type="scientific">Holdemania massiliensis</name>
    <dbReference type="NCBI Taxonomy" id="1468449"/>
    <lineage>
        <taxon>Bacteria</taxon>
        <taxon>Bacillati</taxon>
        <taxon>Bacillota</taxon>
        <taxon>Erysipelotrichia</taxon>
        <taxon>Erysipelotrichales</taxon>
        <taxon>Erysipelotrichaceae</taxon>
        <taxon>Holdemania</taxon>
    </lineage>
</organism>
<evidence type="ECO:0000313" key="3">
    <source>
        <dbReference type="Proteomes" id="UP000433575"/>
    </source>
</evidence>
<proteinExistence type="predicted"/>
<dbReference type="GeneID" id="42456508"/>
<dbReference type="EMBL" id="WKPI01000001">
    <property type="protein sequence ID" value="MSC31731.1"/>
    <property type="molecule type" value="Genomic_DNA"/>
</dbReference>
<dbReference type="RefSeq" id="WP_040451736.1">
    <property type="nucleotide sequence ID" value="NZ_AP031450.1"/>
</dbReference>